<reference evidence="2" key="1">
    <citation type="submission" date="2020-04" db="EMBL/GenBank/DDBJ databases">
        <authorList>
            <person name="Neveu A P."/>
        </authorList>
    </citation>
    <scope>NUCLEOTIDE SEQUENCE</scope>
    <source>
        <tissue evidence="2">Whole embryo</tissue>
    </source>
</reference>
<dbReference type="GO" id="GO:0005085">
    <property type="term" value="F:guanyl-nucleotide exchange factor activity"/>
    <property type="evidence" value="ECO:0007669"/>
    <property type="project" value="TreeGrafter"/>
</dbReference>
<evidence type="ECO:0000313" key="2">
    <source>
        <dbReference type="EMBL" id="CAB3263290.1"/>
    </source>
</evidence>
<accession>A0A6F9DJT3</accession>
<dbReference type="AlphaFoldDB" id="A0A6F9DJT3"/>
<proteinExistence type="evidence at transcript level"/>
<dbReference type="GO" id="GO:0031267">
    <property type="term" value="F:small GTPase binding"/>
    <property type="evidence" value="ECO:0007669"/>
    <property type="project" value="TreeGrafter"/>
</dbReference>
<dbReference type="GO" id="GO:0031410">
    <property type="term" value="C:cytoplasmic vesicle"/>
    <property type="evidence" value="ECO:0007669"/>
    <property type="project" value="TreeGrafter"/>
</dbReference>
<organism evidence="2">
    <name type="scientific">Phallusia mammillata</name>
    <dbReference type="NCBI Taxonomy" id="59560"/>
    <lineage>
        <taxon>Eukaryota</taxon>
        <taxon>Metazoa</taxon>
        <taxon>Chordata</taxon>
        <taxon>Tunicata</taxon>
        <taxon>Ascidiacea</taxon>
        <taxon>Phlebobranchia</taxon>
        <taxon>Ascidiidae</taxon>
        <taxon>Phallusia</taxon>
    </lineage>
</organism>
<feature type="domain" description="CCZ1/INTU/HSP4 first Longin" evidence="1">
    <location>
        <begin position="5"/>
        <end position="99"/>
    </location>
</feature>
<dbReference type="GO" id="GO:0006605">
    <property type="term" value="P:protein targeting"/>
    <property type="evidence" value="ECO:0007669"/>
    <property type="project" value="TreeGrafter"/>
</dbReference>
<evidence type="ECO:0000259" key="1">
    <source>
        <dbReference type="Pfam" id="PF19031"/>
    </source>
</evidence>
<name>A0A6F9DJT3_9ASCI</name>
<dbReference type="GO" id="GO:0031085">
    <property type="term" value="C:BLOC-3 complex"/>
    <property type="evidence" value="ECO:0007669"/>
    <property type="project" value="TreeGrafter"/>
</dbReference>
<protein>
    <submittedName>
        <fullName evidence="2">Uncharacterized protein LOC108950156</fullName>
    </submittedName>
</protein>
<dbReference type="EMBL" id="LR787428">
    <property type="protein sequence ID" value="CAB3263290.1"/>
    <property type="molecule type" value="mRNA"/>
</dbReference>
<gene>
    <name evidence="2" type="primary">LOC108950156</name>
</gene>
<dbReference type="Pfam" id="PF19031">
    <property type="entry name" value="Intu_longin_1"/>
    <property type="match status" value="1"/>
</dbReference>
<sequence>MDRTFFIHDSSLLQSESDDPLLAIRSFISPKPMNSGEKCVLCGSLVTLFDSVTTITGSVPRKITLQNQVFAIARVESQITLALSCTLESKEDPVALLDMLIEIVQLRFSSFSSLLRFWSEGQISDDLLNILAHTEKLVPIDNDFEMHMKSSIFMENCMTNYSHIGSCILFREDIVHSHFDTRTTKLIVAASYFPNYNSETGKTELSNLTWFTVFVRKNIFQNIGCFDANTEKNLSLNPEISDDTDENEHISLILACLCVNQSAMLMLCPVGGFSPETTQKLEKELVALDRQLAIKVLLDEAE</sequence>
<dbReference type="GO" id="GO:0016192">
    <property type="term" value="P:vesicle-mediated transport"/>
    <property type="evidence" value="ECO:0007669"/>
    <property type="project" value="InterPro"/>
</dbReference>
<dbReference type="InterPro" id="IPR043987">
    <property type="entry name" value="CCZ1/INTU/HSP4_longin_1"/>
</dbReference>
<dbReference type="PANTHER" id="PTHR14407:SF9">
    <property type="entry name" value="BLOC-3 COMPLEX MEMBER HPS4"/>
    <property type="match status" value="1"/>
</dbReference>
<dbReference type="PANTHER" id="PTHR14407">
    <property type="entry name" value="HERMANSKY-PUDLAK SYNDROME 4 PROTEIN LIGHT-EAR PROTEIN-RELATED"/>
    <property type="match status" value="1"/>
</dbReference>
<dbReference type="InterPro" id="IPR026091">
    <property type="entry name" value="HPS4"/>
</dbReference>
<dbReference type="GO" id="GO:0005765">
    <property type="term" value="C:lysosomal membrane"/>
    <property type="evidence" value="ECO:0007669"/>
    <property type="project" value="TreeGrafter"/>
</dbReference>